<dbReference type="KEGG" id="paln:B0W48_13705"/>
<evidence type="ECO:0000313" key="2">
    <source>
        <dbReference type="Proteomes" id="UP000188243"/>
    </source>
</evidence>
<organism evidence="1 2">
    <name type="scientific">Pseudoalteromonas aliena</name>
    <dbReference type="NCBI Taxonomy" id="247523"/>
    <lineage>
        <taxon>Bacteria</taxon>
        <taxon>Pseudomonadati</taxon>
        <taxon>Pseudomonadota</taxon>
        <taxon>Gammaproteobacteria</taxon>
        <taxon>Alteromonadales</taxon>
        <taxon>Pseudoalteromonadaceae</taxon>
        <taxon>Pseudoalteromonas</taxon>
    </lineage>
</organism>
<dbReference type="RefSeq" id="WP_077537448.1">
    <property type="nucleotide sequence ID" value="NZ_CP019628.1"/>
</dbReference>
<reference evidence="1 2" key="1">
    <citation type="submission" date="2017-02" db="EMBL/GenBank/DDBJ databases">
        <title>Complete genome sequence of the cold-active Pseudoalteromonas aliena strain EH1 isolated from Arctic seawater.</title>
        <authorList>
            <person name="Kim E."/>
            <person name="Heo E."/>
            <person name="Kim H."/>
            <person name="Kim D."/>
        </authorList>
    </citation>
    <scope>NUCLEOTIDE SEQUENCE [LARGE SCALE GENOMIC DNA]</scope>
    <source>
        <strain evidence="1 2">EH1</strain>
    </source>
</reference>
<sequence length="174" mass="20229">MSIFDKFKKKKEPKKVFPPVPDWKPEIAQSIEDIIDRVKYYTGSKRDIAVLKNGTCVILSDDLSDDDAQKYTKEVLHQIYHYHPDMNPMNMDDGNILVQYNHPAVNVVLEQHVKKYWELIDQNHQRALATDEVLITPLGSNVFDEFGKKALFGRCFMFMDAQDPMVIKIVRKSI</sequence>
<gene>
    <name evidence="1" type="ORF">B0W48_13705</name>
</gene>
<proteinExistence type="predicted"/>
<protein>
    <submittedName>
        <fullName evidence="1">Uncharacterized protein</fullName>
    </submittedName>
</protein>
<dbReference type="EMBL" id="CP019628">
    <property type="protein sequence ID" value="AQQ00770.1"/>
    <property type="molecule type" value="Genomic_DNA"/>
</dbReference>
<accession>A0A1Q2H081</accession>
<evidence type="ECO:0000313" key="1">
    <source>
        <dbReference type="EMBL" id="AQQ00770.1"/>
    </source>
</evidence>
<name>A0A1Q2H081_9GAMM</name>
<dbReference type="AlphaFoldDB" id="A0A1Q2H081"/>
<dbReference type="Proteomes" id="UP000188243">
    <property type="component" value="Chromosome"/>
</dbReference>